<comment type="caution">
    <text evidence="2">The sequence shown here is derived from an EMBL/GenBank/DDBJ whole genome shotgun (WGS) entry which is preliminary data.</text>
</comment>
<evidence type="ECO:0000313" key="2">
    <source>
        <dbReference type="EMBL" id="MDB6179097.1"/>
    </source>
</evidence>
<dbReference type="InterPro" id="IPR016161">
    <property type="entry name" value="Ald_DH/histidinol_DH"/>
</dbReference>
<sequence length="46" mass="5079">MLDFKLLIDGQERAGSSDQWQEVIDPANGGVIGRVAHATRDDLNLR</sequence>
<dbReference type="SUPFAM" id="SSF53720">
    <property type="entry name" value="ALDH-like"/>
    <property type="match status" value="1"/>
</dbReference>
<evidence type="ECO:0000313" key="3">
    <source>
        <dbReference type="Proteomes" id="UP001165641"/>
    </source>
</evidence>
<keyword evidence="3" id="KW-1185">Reference proteome</keyword>
<gene>
    <name evidence="2" type="ORF">PAF17_16520</name>
</gene>
<dbReference type="InterPro" id="IPR016162">
    <property type="entry name" value="Ald_DH_N"/>
</dbReference>
<evidence type="ECO:0000256" key="1">
    <source>
        <dbReference type="ARBA" id="ARBA00023002"/>
    </source>
</evidence>
<name>A0ABT4ZIJ0_9RHOB</name>
<protein>
    <submittedName>
        <fullName evidence="2">Uncharacterized protein</fullName>
    </submittedName>
</protein>
<proteinExistence type="predicted"/>
<keyword evidence="1" id="KW-0560">Oxidoreductase</keyword>
<accession>A0ABT4ZIJ0</accession>
<organism evidence="2 3">
    <name type="scientific">Paracoccus onchidii</name>
    <dbReference type="NCBI Taxonomy" id="3017813"/>
    <lineage>
        <taxon>Bacteria</taxon>
        <taxon>Pseudomonadati</taxon>
        <taxon>Pseudomonadota</taxon>
        <taxon>Alphaproteobacteria</taxon>
        <taxon>Rhodobacterales</taxon>
        <taxon>Paracoccaceae</taxon>
        <taxon>Paracoccus</taxon>
    </lineage>
</organism>
<dbReference type="EMBL" id="JAQBIE010000026">
    <property type="protein sequence ID" value="MDB6179097.1"/>
    <property type="molecule type" value="Genomic_DNA"/>
</dbReference>
<dbReference type="Proteomes" id="UP001165641">
    <property type="component" value="Unassembled WGS sequence"/>
</dbReference>
<dbReference type="RefSeq" id="WP_271890198.1">
    <property type="nucleotide sequence ID" value="NZ_JAQBIE010000026.1"/>
</dbReference>
<dbReference type="Gene3D" id="3.40.605.10">
    <property type="entry name" value="Aldehyde Dehydrogenase, Chain A, domain 1"/>
    <property type="match status" value="1"/>
</dbReference>
<reference evidence="2" key="1">
    <citation type="submission" date="2022-12" db="EMBL/GenBank/DDBJ databases">
        <title>Paracoccus onchidii sp. nov., isolated from a marine invertebrate from the South China Sea.</title>
        <authorList>
            <person name="Xu S."/>
            <person name="Liu Z."/>
            <person name="Xu Y."/>
        </authorList>
    </citation>
    <scope>NUCLEOTIDE SEQUENCE</scope>
    <source>
        <strain evidence="2">Z330</strain>
    </source>
</reference>